<dbReference type="EMBL" id="UZAH01025978">
    <property type="protein sequence ID" value="VDO73693.1"/>
    <property type="molecule type" value="Genomic_DNA"/>
</dbReference>
<feature type="compositionally biased region" description="Basic and acidic residues" evidence="1">
    <location>
        <begin position="32"/>
        <end position="41"/>
    </location>
</feature>
<evidence type="ECO:0000313" key="3">
    <source>
        <dbReference type="Proteomes" id="UP000050761"/>
    </source>
</evidence>
<dbReference type="AlphaFoldDB" id="A0A183FKU7"/>
<organism evidence="3 4">
    <name type="scientific">Heligmosomoides polygyrus</name>
    <name type="common">Parasitic roundworm</name>
    <dbReference type="NCBI Taxonomy" id="6339"/>
    <lineage>
        <taxon>Eukaryota</taxon>
        <taxon>Metazoa</taxon>
        <taxon>Ecdysozoa</taxon>
        <taxon>Nematoda</taxon>
        <taxon>Chromadorea</taxon>
        <taxon>Rhabditida</taxon>
        <taxon>Rhabditina</taxon>
        <taxon>Rhabditomorpha</taxon>
        <taxon>Strongyloidea</taxon>
        <taxon>Heligmosomidae</taxon>
        <taxon>Heligmosomoides</taxon>
    </lineage>
</organism>
<evidence type="ECO:0000256" key="1">
    <source>
        <dbReference type="SAM" id="MobiDB-lite"/>
    </source>
</evidence>
<evidence type="ECO:0000313" key="4">
    <source>
        <dbReference type="WBParaSite" id="HPBE_0000780701-mRNA-1"/>
    </source>
</evidence>
<evidence type="ECO:0000313" key="2">
    <source>
        <dbReference type="EMBL" id="VDO73693.1"/>
    </source>
</evidence>
<accession>A0A183FKU7</accession>
<gene>
    <name evidence="2" type="ORF">HPBE_LOCUS7808</name>
</gene>
<sequence length="112" mass="12357">MEAAPIRQGVVRTKVLPGRRTTESSQPSAMTDGHRKTPEMDRVRECVGGWSSVHKRPPPVAVAKMKRLIDGDERQEARSPIIQHQRPVPNDDDGEVVRASAASAVRIDTRAL</sequence>
<name>A0A183FKU7_HELPZ</name>
<reference evidence="4" key="2">
    <citation type="submission" date="2019-09" db="UniProtKB">
        <authorList>
            <consortium name="WormBaseParasite"/>
        </authorList>
    </citation>
    <scope>IDENTIFICATION</scope>
</reference>
<feature type="region of interest" description="Disordered" evidence="1">
    <location>
        <begin position="72"/>
        <end position="96"/>
    </location>
</feature>
<reference evidence="2 3" key="1">
    <citation type="submission" date="2018-11" db="EMBL/GenBank/DDBJ databases">
        <authorList>
            <consortium name="Pathogen Informatics"/>
        </authorList>
    </citation>
    <scope>NUCLEOTIDE SEQUENCE [LARGE SCALE GENOMIC DNA]</scope>
</reference>
<dbReference type="Proteomes" id="UP000050761">
    <property type="component" value="Unassembled WGS sequence"/>
</dbReference>
<protein>
    <submittedName>
        <fullName evidence="2 4">Uncharacterized protein</fullName>
    </submittedName>
</protein>
<accession>A0A3P7Z7Y6</accession>
<dbReference type="WBParaSite" id="HPBE_0000780701-mRNA-1">
    <property type="protein sequence ID" value="HPBE_0000780701-mRNA-1"/>
    <property type="gene ID" value="HPBE_0000780701"/>
</dbReference>
<proteinExistence type="predicted"/>
<feature type="region of interest" description="Disordered" evidence="1">
    <location>
        <begin position="1"/>
        <end position="41"/>
    </location>
</feature>
<keyword evidence="3" id="KW-1185">Reference proteome</keyword>